<feature type="compositionally biased region" description="Basic and acidic residues" evidence="1">
    <location>
        <begin position="235"/>
        <end position="246"/>
    </location>
</feature>
<feature type="compositionally biased region" description="Acidic residues" evidence="1">
    <location>
        <begin position="187"/>
        <end position="198"/>
    </location>
</feature>
<sequence>MRAYSCLVILAVVSLPAQLLVSAESSEADNMPAAQPATSTPICEETVCPRLYMPVCGLVDGEPMTAPSRCVLNNKIRCSAILQRTLGNKIPTVSFLHSGPCSPKAYKSIRMRQSRDMDLENIEDDAGKEEIDATQADLVDKEALADDAEADMDAGNEEIVAGGEESDAAKKEIDATQADLVDKEALADDAEADMDAGNEEIVAGGEESDAAKKEIDATQADLVDKEALADDAEGDIDHAKELNDEE</sequence>
<dbReference type="InterPro" id="IPR002350">
    <property type="entry name" value="Kazal_dom"/>
</dbReference>
<feature type="signal peptide" evidence="2">
    <location>
        <begin position="1"/>
        <end position="23"/>
    </location>
</feature>
<feature type="region of interest" description="Disordered" evidence="1">
    <location>
        <begin position="224"/>
        <end position="246"/>
    </location>
</feature>
<keyword evidence="2" id="KW-0732">Signal</keyword>
<gene>
    <name evidence="4" type="ORF">c0_g1_i2</name>
</gene>
<dbReference type="PROSITE" id="PS51465">
    <property type="entry name" value="KAZAL_2"/>
    <property type="match status" value="1"/>
</dbReference>
<evidence type="ECO:0000313" key="4">
    <source>
        <dbReference type="EMBL" id="JAI22279.1"/>
    </source>
</evidence>
<proteinExistence type="predicted"/>
<reference evidence="4" key="1">
    <citation type="submission" date="2015-06" db="EMBL/GenBank/DDBJ databases">
        <authorList>
            <person name="Hoefler B.C."/>
            <person name="Straight P.D."/>
        </authorList>
    </citation>
    <scope>NUCLEOTIDE SEQUENCE</scope>
</reference>
<name>A0A0K8U6K8_BACLA</name>
<organism evidence="4">
    <name type="scientific">Bactrocera latifrons</name>
    <name type="common">Malaysian fruit fly</name>
    <name type="synonym">Chaetodacus latifrons</name>
    <dbReference type="NCBI Taxonomy" id="174628"/>
    <lineage>
        <taxon>Eukaryota</taxon>
        <taxon>Metazoa</taxon>
        <taxon>Ecdysozoa</taxon>
        <taxon>Arthropoda</taxon>
        <taxon>Hexapoda</taxon>
        <taxon>Insecta</taxon>
        <taxon>Pterygota</taxon>
        <taxon>Neoptera</taxon>
        <taxon>Endopterygota</taxon>
        <taxon>Diptera</taxon>
        <taxon>Brachycera</taxon>
        <taxon>Muscomorpha</taxon>
        <taxon>Tephritoidea</taxon>
        <taxon>Tephritidae</taxon>
        <taxon>Bactrocera</taxon>
        <taxon>Bactrocera</taxon>
    </lineage>
</organism>
<dbReference type="OrthoDB" id="8053699at2759"/>
<evidence type="ECO:0000256" key="2">
    <source>
        <dbReference type="SAM" id="SignalP"/>
    </source>
</evidence>
<feature type="region of interest" description="Disordered" evidence="1">
    <location>
        <begin position="186"/>
        <end position="212"/>
    </location>
</feature>
<dbReference type="EMBL" id="GDHF01030035">
    <property type="protein sequence ID" value="JAI22279.1"/>
    <property type="molecule type" value="Transcribed_RNA"/>
</dbReference>
<evidence type="ECO:0000259" key="3">
    <source>
        <dbReference type="PROSITE" id="PS51465"/>
    </source>
</evidence>
<dbReference type="AlphaFoldDB" id="A0A0K8U6K8"/>
<accession>A0A0K8U6K8</accession>
<feature type="domain" description="Kazal-like" evidence="3">
    <location>
        <begin position="37"/>
        <end position="103"/>
    </location>
</feature>
<evidence type="ECO:0000256" key="1">
    <source>
        <dbReference type="SAM" id="MobiDB-lite"/>
    </source>
</evidence>
<dbReference type="Gene3D" id="3.30.60.30">
    <property type="match status" value="1"/>
</dbReference>
<feature type="chain" id="PRO_5005520683" description="Kazal-like domain-containing protein" evidence="2">
    <location>
        <begin position="24"/>
        <end position="246"/>
    </location>
</feature>
<protein>
    <recommendedName>
        <fullName evidence="3">Kazal-like domain-containing protein</fullName>
    </recommendedName>
</protein>